<organism evidence="3 4">
    <name type="scientific">Ciona intestinalis</name>
    <name type="common">Transparent sea squirt</name>
    <name type="synonym">Ascidia intestinalis</name>
    <dbReference type="NCBI Taxonomy" id="7719"/>
    <lineage>
        <taxon>Eukaryota</taxon>
        <taxon>Metazoa</taxon>
        <taxon>Chordata</taxon>
        <taxon>Tunicata</taxon>
        <taxon>Ascidiacea</taxon>
        <taxon>Phlebobranchia</taxon>
        <taxon>Cionidae</taxon>
        <taxon>Ciona</taxon>
    </lineage>
</organism>
<evidence type="ECO:0008006" key="5">
    <source>
        <dbReference type="Google" id="ProtNLM"/>
    </source>
</evidence>
<dbReference type="Pfam" id="PF13855">
    <property type="entry name" value="LRR_8"/>
    <property type="match status" value="1"/>
</dbReference>
<dbReference type="Gene3D" id="3.80.10.10">
    <property type="entry name" value="Ribonuclease Inhibitor"/>
    <property type="match status" value="1"/>
</dbReference>
<accession>H2XQY6</accession>
<evidence type="ECO:0000256" key="1">
    <source>
        <dbReference type="ARBA" id="ARBA00022614"/>
    </source>
</evidence>
<evidence type="ECO:0000313" key="3">
    <source>
        <dbReference type="Ensembl" id="ENSCINP00000032070.1"/>
    </source>
</evidence>
<dbReference type="AlphaFoldDB" id="H2XQY6"/>
<reference evidence="3" key="4">
    <citation type="submission" date="2025-09" db="UniProtKB">
        <authorList>
            <consortium name="Ensembl"/>
        </authorList>
    </citation>
    <scope>IDENTIFICATION</scope>
</reference>
<reference evidence="3" key="2">
    <citation type="journal article" date="2008" name="Genome Biol.">
        <title>Improved genome assembly and evidence-based global gene model set for the chordate Ciona intestinalis: new insight into intron and operon populations.</title>
        <authorList>
            <person name="Satou Y."/>
            <person name="Mineta K."/>
            <person name="Ogasawara M."/>
            <person name="Sasakura Y."/>
            <person name="Shoguchi E."/>
            <person name="Ueno K."/>
            <person name="Yamada L."/>
            <person name="Matsumoto J."/>
            <person name="Wasserscheid J."/>
            <person name="Dewar K."/>
            <person name="Wiley G.B."/>
            <person name="Macmil S.L."/>
            <person name="Roe B.A."/>
            <person name="Zeller R.W."/>
            <person name="Hastings K.E."/>
            <person name="Lemaire P."/>
            <person name="Lindquist E."/>
            <person name="Endo T."/>
            <person name="Hotta K."/>
            <person name="Inaba K."/>
        </authorList>
    </citation>
    <scope>NUCLEOTIDE SEQUENCE [LARGE SCALE GENOMIC DNA]</scope>
    <source>
        <strain evidence="3">wild type</strain>
    </source>
</reference>
<sequence length="175" mass="19955">MDQIIGYFSRPMSTQNVYQDLYYSNSYTDETNTIQNNTSPEQNLNSGEESLKTLDLGQLGLSETPGTLPGSLVTLWLDGNRIERISKEAFSRTKQLNILHLARNGLYEIEQMAFRDLNKLSIFDLSNNRLANLSSDVFYGLGMLVRLRLHKNRQLTELPEKVRPKPIESACLEPL</sequence>
<dbReference type="PANTHER" id="PTHR24366">
    <property type="entry name" value="IG(IMMUNOGLOBULIN) AND LRR(LEUCINE RICH REPEAT) DOMAINS"/>
    <property type="match status" value="1"/>
</dbReference>
<dbReference type="InterPro" id="IPR032675">
    <property type="entry name" value="LRR_dom_sf"/>
</dbReference>
<keyword evidence="4" id="KW-1185">Reference proteome</keyword>
<dbReference type="InterPro" id="IPR001611">
    <property type="entry name" value="Leu-rich_rpt"/>
</dbReference>
<protein>
    <recommendedName>
        <fullName evidence="5">LRRNT domain-containing protein</fullName>
    </recommendedName>
</protein>
<dbReference type="STRING" id="7719.ENSCINP00000032070"/>
<dbReference type="Proteomes" id="UP000008144">
    <property type="component" value="Chromosome 9"/>
</dbReference>
<proteinExistence type="predicted"/>
<dbReference type="EMBL" id="EAAA01002980">
    <property type="status" value="NOT_ANNOTATED_CDS"/>
    <property type="molecule type" value="Genomic_DNA"/>
</dbReference>
<dbReference type="HOGENOM" id="CLU_1531992_0_0_1"/>
<dbReference type="Ensembl" id="ENSCINT00000037019.1">
    <property type="protein sequence ID" value="ENSCINP00000032070.1"/>
    <property type="gene ID" value="ENSCING00000022633.1"/>
</dbReference>
<name>H2XQY6_CIOIN</name>
<keyword evidence="1" id="KW-0433">Leucine-rich repeat</keyword>
<dbReference type="SMART" id="SM00369">
    <property type="entry name" value="LRR_TYP"/>
    <property type="match status" value="4"/>
</dbReference>
<reference evidence="4" key="1">
    <citation type="journal article" date="2002" name="Science">
        <title>The draft genome of Ciona intestinalis: insights into chordate and vertebrate origins.</title>
        <authorList>
            <person name="Dehal P."/>
            <person name="Satou Y."/>
            <person name="Campbell R.K."/>
            <person name="Chapman J."/>
            <person name="Degnan B."/>
            <person name="De Tomaso A."/>
            <person name="Davidson B."/>
            <person name="Di Gregorio A."/>
            <person name="Gelpke M."/>
            <person name="Goodstein D.M."/>
            <person name="Harafuji N."/>
            <person name="Hastings K.E."/>
            <person name="Ho I."/>
            <person name="Hotta K."/>
            <person name="Huang W."/>
            <person name="Kawashima T."/>
            <person name="Lemaire P."/>
            <person name="Martinez D."/>
            <person name="Meinertzhagen I.A."/>
            <person name="Necula S."/>
            <person name="Nonaka M."/>
            <person name="Putnam N."/>
            <person name="Rash S."/>
            <person name="Saiga H."/>
            <person name="Satake M."/>
            <person name="Terry A."/>
            <person name="Yamada L."/>
            <person name="Wang H.G."/>
            <person name="Awazu S."/>
            <person name="Azumi K."/>
            <person name="Boore J."/>
            <person name="Branno M."/>
            <person name="Chin-Bow S."/>
            <person name="DeSantis R."/>
            <person name="Doyle S."/>
            <person name="Francino P."/>
            <person name="Keys D.N."/>
            <person name="Haga S."/>
            <person name="Hayashi H."/>
            <person name="Hino K."/>
            <person name="Imai K.S."/>
            <person name="Inaba K."/>
            <person name="Kano S."/>
            <person name="Kobayashi K."/>
            <person name="Kobayashi M."/>
            <person name="Lee B.I."/>
            <person name="Makabe K.W."/>
            <person name="Manohar C."/>
            <person name="Matassi G."/>
            <person name="Medina M."/>
            <person name="Mochizuki Y."/>
            <person name="Mount S."/>
            <person name="Morishita T."/>
            <person name="Miura S."/>
            <person name="Nakayama A."/>
            <person name="Nishizaka S."/>
            <person name="Nomoto H."/>
            <person name="Ohta F."/>
            <person name="Oishi K."/>
            <person name="Rigoutsos I."/>
            <person name="Sano M."/>
            <person name="Sasaki A."/>
            <person name="Sasakura Y."/>
            <person name="Shoguchi E."/>
            <person name="Shin-i T."/>
            <person name="Spagnuolo A."/>
            <person name="Stainier D."/>
            <person name="Suzuki M.M."/>
            <person name="Tassy O."/>
            <person name="Takatori N."/>
            <person name="Tokuoka M."/>
            <person name="Yagi K."/>
            <person name="Yoshizaki F."/>
            <person name="Wada S."/>
            <person name="Zhang C."/>
            <person name="Hyatt P.D."/>
            <person name="Larimer F."/>
            <person name="Detter C."/>
            <person name="Doggett N."/>
            <person name="Glavina T."/>
            <person name="Hawkins T."/>
            <person name="Richardson P."/>
            <person name="Lucas S."/>
            <person name="Kohara Y."/>
            <person name="Levine M."/>
            <person name="Satoh N."/>
            <person name="Rokhsar D.S."/>
        </authorList>
    </citation>
    <scope>NUCLEOTIDE SEQUENCE [LARGE SCALE GENOMIC DNA]</scope>
</reference>
<dbReference type="PANTHER" id="PTHR24366:SF96">
    <property type="entry name" value="LEUCINE RICH REPEAT CONTAINING 53"/>
    <property type="match status" value="1"/>
</dbReference>
<keyword evidence="2" id="KW-0677">Repeat</keyword>
<dbReference type="SUPFAM" id="SSF52058">
    <property type="entry name" value="L domain-like"/>
    <property type="match status" value="1"/>
</dbReference>
<dbReference type="InterPro" id="IPR003591">
    <property type="entry name" value="Leu-rich_rpt_typical-subtyp"/>
</dbReference>
<evidence type="ECO:0000256" key="2">
    <source>
        <dbReference type="ARBA" id="ARBA00022737"/>
    </source>
</evidence>
<dbReference type="PROSITE" id="PS51450">
    <property type="entry name" value="LRR"/>
    <property type="match status" value="1"/>
</dbReference>
<reference evidence="3" key="3">
    <citation type="submission" date="2025-08" db="UniProtKB">
        <authorList>
            <consortium name="Ensembl"/>
        </authorList>
    </citation>
    <scope>IDENTIFICATION</scope>
</reference>
<evidence type="ECO:0000313" key="4">
    <source>
        <dbReference type="Proteomes" id="UP000008144"/>
    </source>
</evidence>
<dbReference type="InParanoid" id="H2XQY6"/>